<comment type="caution">
    <text evidence="13">The sequence shown here is derived from an EMBL/GenBank/DDBJ whole genome shotgun (WGS) entry which is preliminary data.</text>
</comment>
<name>A0AAV1YDN8_LUPLU</name>
<reference evidence="13 14" key="1">
    <citation type="submission" date="2024-03" db="EMBL/GenBank/DDBJ databases">
        <authorList>
            <person name="Martinez-Hernandez J."/>
        </authorList>
    </citation>
    <scope>NUCLEOTIDE SEQUENCE [LARGE SCALE GENOMIC DNA]</scope>
</reference>
<evidence type="ECO:0000256" key="6">
    <source>
        <dbReference type="ARBA" id="ARBA00023128"/>
    </source>
</evidence>
<proteinExistence type="inferred from homology"/>
<dbReference type="EC" id="4.4.1.15" evidence="9"/>
<comment type="similarity">
    <text evidence="3">Belongs to the ACC deaminase/D-cysteine desulfhydrase family.</text>
</comment>
<dbReference type="FunFam" id="3.40.50.1100:FF:000037">
    <property type="entry name" value="Bifunctional D-cysteine desulfhydrase/1-aminocyclopropane-1-carboxylate deaminase, mitochondrial"/>
    <property type="match status" value="1"/>
</dbReference>
<evidence type="ECO:0000259" key="12">
    <source>
        <dbReference type="Pfam" id="PF00291"/>
    </source>
</evidence>
<dbReference type="InterPro" id="IPR001926">
    <property type="entry name" value="TrpB-like_PALP"/>
</dbReference>
<dbReference type="Proteomes" id="UP001497480">
    <property type="component" value="Unassembled WGS sequence"/>
</dbReference>
<dbReference type="Gene3D" id="3.40.50.1100">
    <property type="match status" value="2"/>
</dbReference>
<protein>
    <recommendedName>
        <fullName evidence="9">D-cysteine desulfhydrase</fullName>
        <ecNumber evidence="9">4.4.1.15</ecNumber>
    </recommendedName>
</protein>
<dbReference type="PANTHER" id="PTHR43780:SF2">
    <property type="entry name" value="1-AMINOCYCLOPROPANE-1-CARBOXYLATE DEAMINASE-RELATED"/>
    <property type="match status" value="1"/>
</dbReference>
<gene>
    <name evidence="13" type="ORF">LLUT_LOCUS32199</name>
</gene>
<feature type="modified residue" description="N6-(pyridoxal phosphate)lysine" evidence="11">
    <location>
        <position position="73"/>
    </location>
</feature>
<dbReference type="FunFam" id="3.40.50.1100:FF:000042">
    <property type="entry name" value="Bifunctional D-cysteine desulfhydrase/1-aminocyclopropane-1-carboxylate deaminase mitochondrial"/>
    <property type="match status" value="1"/>
</dbReference>
<evidence type="ECO:0000256" key="5">
    <source>
        <dbReference type="ARBA" id="ARBA00022946"/>
    </source>
</evidence>
<comment type="cofactor">
    <cofactor evidence="1">
        <name>pyridoxal 5'-phosphate</name>
        <dbReference type="ChEBI" id="CHEBI:597326"/>
    </cofactor>
</comment>
<evidence type="ECO:0000256" key="9">
    <source>
        <dbReference type="ARBA" id="ARBA00066823"/>
    </source>
</evidence>
<evidence type="ECO:0000313" key="14">
    <source>
        <dbReference type="Proteomes" id="UP001497480"/>
    </source>
</evidence>
<keyword evidence="5" id="KW-0809">Transit peptide</keyword>
<comment type="catalytic activity">
    <reaction evidence="8">
        <text>D-cysteine + H2O = hydrogen sulfide + pyruvate + NH4(+) + H(+)</text>
        <dbReference type="Rhea" id="RHEA:11268"/>
        <dbReference type="ChEBI" id="CHEBI:15361"/>
        <dbReference type="ChEBI" id="CHEBI:15377"/>
        <dbReference type="ChEBI" id="CHEBI:15378"/>
        <dbReference type="ChEBI" id="CHEBI:28938"/>
        <dbReference type="ChEBI" id="CHEBI:29919"/>
        <dbReference type="ChEBI" id="CHEBI:35236"/>
        <dbReference type="EC" id="4.4.1.15"/>
    </reaction>
</comment>
<keyword evidence="4 11" id="KW-0663">Pyridoxal phosphate</keyword>
<evidence type="ECO:0000256" key="2">
    <source>
        <dbReference type="ARBA" id="ARBA00004173"/>
    </source>
</evidence>
<evidence type="ECO:0000256" key="3">
    <source>
        <dbReference type="ARBA" id="ARBA00008639"/>
    </source>
</evidence>
<dbReference type="InterPro" id="IPR005966">
    <property type="entry name" value="D-Cys_desShydrase"/>
</dbReference>
<dbReference type="PANTHER" id="PTHR43780">
    <property type="entry name" value="1-AMINOCYCLOPROPANE-1-CARBOXYLATE DEAMINASE-RELATED"/>
    <property type="match status" value="1"/>
</dbReference>
<dbReference type="InterPro" id="IPR036052">
    <property type="entry name" value="TrpB-like_PALP_sf"/>
</dbReference>
<dbReference type="Pfam" id="PF00291">
    <property type="entry name" value="PALP"/>
    <property type="match status" value="1"/>
</dbReference>
<dbReference type="AlphaFoldDB" id="A0AAV1YDN8"/>
<keyword evidence="14" id="KW-1185">Reference proteome</keyword>
<evidence type="ECO:0000256" key="4">
    <source>
        <dbReference type="ARBA" id="ARBA00022898"/>
    </source>
</evidence>
<dbReference type="EMBL" id="CAXHTB010000023">
    <property type="protein sequence ID" value="CAL0331139.1"/>
    <property type="molecule type" value="Genomic_DNA"/>
</dbReference>
<evidence type="ECO:0000313" key="13">
    <source>
        <dbReference type="EMBL" id="CAL0331139.1"/>
    </source>
</evidence>
<dbReference type="GO" id="GO:0019148">
    <property type="term" value="F:D-cysteine desulfhydrase activity"/>
    <property type="evidence" value="ECO:0007669"/>
    <property type="project" value="UniProtKB-EC"/>
</dbReference>
<organism evidence="13 14">
    <name type="scientific">Lupinus luteus</name>
    <name type="common">European yellow lupine</name>
    <dbReference type="NCBI Taxonomy" id="3873"/>
    <lineage>
        <taxon>Eukaryota</taxon>
        <taxon>Viridiplantae</taxon>
        <taxon>Streptophyta</taxon>
        <taxon>Embryophyta</taxon>
        <taxon>Tracheophyta</taxon>
        <taxon>Spermatophyta</taxon>
        <taxon>Magnoliopsida</taxon>
        <taxon>eudicotyledons</taxon>
        <taxon>Gunneridae</taxon>
        <taxon>Pentapetalae</taxon>
        <taxon>rosids</taxon>
        <taxon>fabids</taxon>
        <taxon>Fabales</taxon>
        <taxon>Fabaceae</taxon>
        <taxon>Papilionoideae</taxon>
        <taxon>50 kb inversion clade</taxon>
        <taxon>genistoids sensu lato</taxon>
        <taxon>core genistoids</taxon>
        <taxon>Genisteae</taxon>
        <taxon>Lupinus</taxon>
    </lineage>
</organism>
<evidence type="ECO:0000256" key="8">
    <source>
        <dbReference type="ARBA" id="ARBA00050761"/>
    </source>
</evidence>
<keyword evidence="6" id="KW-0496">Mitochondrion</keyword>
<keyword evidence="7" id="KW-0456">Lyase</keyword>
<dbReference type="PIRSF" id="PIRSF006278">
    <property type="entry name" value="ACCD_DCysDesulf"/>
    <property type="match status" value="1"/>
</dbReference>
<sequence>MALTTASTLEFLSKKPYTPPSWASHLNPLPSHVFSLAHLPTPIHKWNLPNLPPNTHIYLKRDDLSGMQLSGNKVRKLEFLMADAVAEGADCIITIGGIQSNHCRATAVAAKYLNLDCYLILRTSKALVDQDPGLTGNLLVERLVGAHVQLISKEEYAKIGSVTLTEVLKERLIKEGRRPYVIPVGGSNSLGTWGYIEAIREIEQQIESETSNVKFDDIVVACGSGGTIAGLSLGSSLSTLKARVHAFSVCDDPDYFHDYIQGLLDGLNAGVNSRDIVHILNAKGLGYALNTSEELSFVREIAATTGVVLDPVYSGKAAYGLVKDISENPKKWEGRKILFIHTGGLLGLFDKVDQIAPLVGKWHRMDVNESVPRQDGIGKMF</sequence>
<dbReference type="NCBIfam" id="TIGR01275">
    <property type="entry name" value="ACC_deam_rel"/>
    <property type="match status" value="1"/>
</dbReference>
<accession>A0AAV1YDN8</accession>
<comment type="subcellular location">
    <subcellularLocation>
        <location evidence="2">Mitochondrion</location>
    </subcellularLocation>
</comment>
<dbReference type="SUPFAM" id="SSF53686">
    <property type="entry name" value="Tryptophan synthase beta subunit-like PLP-dependent enzymes"/>
    <property type="match status" value="1"/>
</dbReference>
<evidence type="ECO:0000256" key="7">
    <source>
        <dbReference type="ARBA" id="ARBA00023239"/>
    </source>
</evidence>
<dbReference type="InterPro" id="IPR027278">
    <property type="entry name" value="ACCD_DCysDesulf"/>
</dbReference>
<evidence type="ECO:0000256" key="10">
    <source>
        <dbReference type="PIRSR" id="PIRSR006278-1"/>
    </source>
</evidence>
<feature type="domain" description="Tryptophan synthase beta chain-like PALP" evidence="12">
    <location>
        <begin position="36"/>
        <end position="343"/>
    </location>
</feature>
<evidence type="ECO:0000256" key="1">
    <source>
        <dbReference type="ARBA" id="ARBA00001933"/>
    </source>
</evidence>
<dbReference type="GO" id="GO:0005739">
    <property type="term" value="C:mitochondrion"/>
    <property type="evidence" value="ECO:0007669"/>
    <property type="project" value="UniProtKB-SubCell"/>
</dbReference>
<feature type="active site" description="Nucleophile" evidence="10">
    <location>
        <position position="100"/>
    </location>
</feature>
<evidence type="ECO:0000256" key="11">
    <source>
        <dbReference type="PIRSR" id="PIRSR006278-2"/>
    </source>
</evidence>